<gene>
    <name evidence="2" type="ORF">N1851_015920</name>
</gene>
<dbReference type="Pfam" id="PF03372">
    <property type="entry name" value="Exo_endo_phos"/>
    <property type="match status" value="1"/>
</dbReference>
<dbReference type="InterPro" id="IPR005135">
    <property type="entry name" value="Endo/exonuclease/phosphatase"/>
</dbReference>
<dbReference type="PANTHER" id="PTHR47510:SF3">
    <property type="entry name" value="ENDO_EXONUCLEASE_PHOSPHATASE DOMAIN-CONTAINING PROTEIN"/>
    <property type="match status" value="1"/>
</dbReference>
<name>A0AA47P297_MERPO</name>
<dbReference type="SUPFAM" id="SSF56219">
    <property type="entry name" value="DNase I-like"/>
    <property type="match status" value="1"/>
</dbReference>
<dbReference type="EMBL" id="JAOPHQ010002877">
    <property type="protein sequence ID" value="KAK0145188.1"/>
    <property type="molecule type" value="Genomic_DNA"/>
</dbReference>
<reference evidence="2" key="1">
    <citation type="journal article" date="2023" name="Front. Mar. Sci.">
        <title>A new Merluccius polli reference genome to investigate the effects of global change in West African waters.</title>
        <authorList>
            <person name="Mateo J.L."/>
            <person name="Blanco-Fernandez C."/>
            <person name="Garcia-Vazquez E."/>
            <person name="Machado-Schiaffino G."/>
        </authorList>
    </citation>
    <scope>NUCLEOTIDE SEQUENCE</scope>
    <source>
        <strain evidence="2">C29</strain>
        <tissue evidence="2">Fin</tissue>
    </source>
</reference>
<dbReference type="PANTHER" id="PTHR47510">
    <property type="entry name" value="REVERSE TRANSCRIPTASE DOMAIN-CONTAINING PROTEIN"/>
    <property type="match status" value="1"/>
</dbReference>
<organism evidence="2 3">
    <name type="scientific">Merluccius polli</name>
    <name type="common">Benguela hake</name>
    <name type="synonym">Merluccius cadenati</name>
    <dbReference type="NCBI Taxonomy" id="89951"/>
    <lineage>
        <taxon>Eukaryota</taxon>
        <taxon>Metazoa</taxon>
        <taxon>Chordata</taxon>
        <taxon>Craniata</taxon>
        <taxon>Vertebrata</taxon>
        <taxon>Euteleostomi</taxon>
        <taxon>Actinopterygii</taxon>
        <taxon>Neopterygii</taxon>
        <taxon>Teleostei</taxon>
        <taxon>Neoteleostei</taxon>
        <taxon>Acanthomorphata</taxon>
        <taxon>Zeiogadaria</taxon>
        <taxon>Gadariae</taxon>
        <taxon>Gadiformes</taxon>
        <taxon>Gadoidei</taxon>
        <taxon>Merlucciidae</taxon>
        <taxon>Merluccius</taxon>
    </lineage>
</organism>
<comment type="caution">
    <text evidence="2">The sequence shown here is derived from an EMBL/GenBank/DDBJ whole genome shotgun (WGS) entry which is preliminary data.</text>
</comment>
<dbReference type="Gene3D" id="3.60.10.10">
    <property type="entry name" value="Endonuclease/exonuclease/phosphatase"/>
    <property type="match status" value="1"/>
</dbReference>
<evidence type="ECO:0000313" key="2">
    <source>
        <dbReference type="EMBL" id="KAK0145188.1"/>
    </source>
</evidence>
<keyword evidence="3" id="KW-1185">Reference proteome</keyword>
<dbReference type="GO" id="GO:0003824">
    <property type="term" value="F:catalytic activity"/>
    <property type="evidence" value="ECO:0007669"/>
    <property type="project" value="InterPro"/>
</dbReference>
<sequence>MDILKTWFCSTLPDIVTISETWLKPSVPNQVIHIDGFNVYRTDRKGRGGGILMYVSEKFQGTVLHSISIPKQFEFLAVQLVVAGAPLIVIGCYRPPSATSDSISTLTNLLSKMTSSELLLCGDLNWDWLTEKSASFRLTCDDMNLTQLIDCPTRINAAKTGNDSLLDLFLTNAAHKFSAVGVFPNDLSDHCAIACVRNTRMPKMKGIIILRRCFKHFSEQAFLHDLTAVSWHLISAIPTINEAADFLHLKLLKVINQHAPLRKIRIKNRSNPWFSRELADALLARNKQWALARRSAASTDWLLFRILRNKCTALVRKSKTDYYLTLTSDSFNNHSKFWKTIKALQNKKATGPPNKLRVNNSFVTDKKDMSNAFNVHFKEASHIFDERHPNCNLSRDAGSPNPNIANVDATFNLNPFLVSEVKQALKSLDPRKTAGPDGLDPYLLKLAAPVLAQPVSVILNLSINTQAYPECGPRLAVEAYPTSDLGPGTTFKVD</sequence>
<dbReference type="InterPro" id="IPR036691">
    <property type="entry name" value="Endo/exonu/phosph_ase_sf"/>
</dbReference>
<evidence type="ECO:0000259" key="1">
    <source>
        <dbReference type="Pfam" id="PF03372"/>
    </source>
</evidence>
<dbReference type="Proteomes" id="UP001174136">
    <property type="component" value="Unassembled WGS sequence"/>
</dbReference>
<evidence type="ECO:0000313" key="3">
    <source>
        <dbReference type="Proteomes" id="UP001174136"/>
    </source>
</evidence>
<protein>
    <recommendedName>
        <fullName evidence="1">Endonuclease/exonuclease/phosphatase domain-containing protein</fullName>
    </recommendedName>
</protein>
<dbReference type="AlphaFoldDB" id="A0AA47P297"/>
<proteinExistence type="predicted"/>
<feature type="domain" description="Endonuclease/exonuclease/phosphatase" evidence="1">
    <location>
        <begin position="12"/>
        <end position="190"/>
    </location>
</feature>
<accession>A0AA47P297</accession>